<reference evidence="4" key="1">
    <citation type="submission" date="2025-08" db="UniProtKB">
        <authorList>
            <consortium name="RefSeq"/>
        </authorList>
    </citation>
    <scope>IDENTIFICATION</scope>
</reference>
<dbReference type="KEGG" id="char:105893622"/>
<feature type="region of interest" description="Disordered" evidence="1">
    <location>
        <begin position="175"/>
        <end position="260"/>
    </location>
</feature>
<dbReference type="Proteomes" id="UP000515152">
    <property type="component" value="Chromosome 4"/>
</dbReference>
<dbReference type="CDD" id="cd07439">
    <property type="entry name" value="FANCE_c-term"/>
    <property type="match status" value="1"/>
</dbReference>
<proteinExistence type="predicted"/>
<accession>A0A6P8FCC4</accession>
<gene>
    <name evidence="4" type="primary">fance</name>
</gene>
<evidence type="ECO:0000256" key="1">
    <source>
        <dbReference type="SAM" id="MobiDB-lite"/>
    </source>
</evidence>
<dbReference type="GO" id="GO:0036297">
    <property type="term" value="P:interstrand cross-link repair"/>
    <property type="evidence" value="ECO:0007669"/>
    <property type="project" value="InterPro"/>
</dbReference>
<dbReference type="PANTHER" id="PTHR32094">
    <property type="entry name" value="FANCONI ANEMIA GROUP E PROTEIN"/>
    <property type="match status" value="1"/>
</dbReference>
<dbReference type="GO" id="GO:0043240">
    <property type="term" value="C:Fanconi anaemia nuclear complex"/>
    <property type="evidence" value="ECO:0007669"/>
    <property type="project" value="InterPro"/>
</dbReference>
<evidence type="ECO:0000313" key="3">
    <source>
        <dbReference type="Proteomes" id="UP000515152"/>
    </source>
</evidence>
<dbReference type="AlphaFoldDB" id="A0A6P8FCC4"/>
<feature type="domain" description="Fanconi Anaemia group E protein C-terminal" evidence="2">
    <location>
        <begin position="256"/>
        <end position="509"/>
    </location>
</feature>
<organism evidence="3 4">
    <name type="scientific">Clupea harengus</name>
    <name type="common">Atlantic herring</name>
    <dbReference type="NCBI Taxonomy" id="7950"/>
    <lineage>
        <taxon>Eukaryota</taxon>
        <taxon>Metazoa</taxon>
        <taxon>Chordata</taxon>
        <taxon>Craniata</taxon>
        <taxon>Vertebrata</taxon>
        <taxon>Euteleostomi</taxon>
        <taxon>Actinopterygii</taxon>
        <taxon>Neopterygii</taxon>
        <taxon>Teleostei</taxon>
        <taxon>Clupei</taxon>
        <taxon>Clupeiformes</taxon>
        <taxon>Clupeoidei</taxon>
        <taxon>Clupeidae</taxon>
        <taxon>Clupea</taxon>
    </lineage>
</organism>
<name>A0A6P8FCC4_CLUHA</name>
<dbReference type="Pfam" id="PF11510">
    <property type="entry name" value="FA_FANCE"/>
    <property type="match status" value="1"/>
</dbReference>
<evidence type="ECO:0000259" key="2">
    <source>
        <dbReference type="Pfam" id="PF11510"/>
    </source>
</evidence>
<sequence length="512" mass="56949">MEPKELLQRFDTRSRLLLRALFLGSAGVYKALKVFNRQRTLDTSFSVHNLLEILCQGEPCLHRDTQGLTTKPLVCLFPASFKWSLLSFLHVVHTGLSKECILSLLDCLRQEDDVAPWTAALIGQLHRDIRDPQREILTPQCRQSVRELSDQFKGTGRSGGWSSYFAKPEICPTEIVPSSQSQKRKSENLDVDSDPSNEGQQSKRMKMELPNSADGGVPEEVAGETEGSPADEKSPPQDRTPVDDAAASLLPPPDSNSVTLPDHIKAAVPFIKELLETEMEWDQSTVATLGLLNECNPSQVDVLWGLLQLSEVREQTLPQFCSCLLALSPDLSHSVAAALIRNLLLSKVVCLSEPASRWLASAVSSVCARYPRPMCQELIKPILEGGQAGTVQVELISRLIEDSLEPQYRLLVFGMTLSGSWNESVLSVIHSLLDTRLELTDEFFTRFTNQLSSQSPYFVKSMKFAKMLLTVLTKYQSHVKGECKHILSCCLDANETFLKKSLQAALKRISHS</sequence>
<feature type="compositionally biased region" description="Basic and acidic residues" evidence="1">
    <location>
        <begin position="230"/>
        <end position="242"/>
    </location>
</feature>
<keyword evidence="3" id="KW-1185">Reference proteome</keyword>
<dbReference type="InterPro" id="IPR039685">
    <property type="entry name" value="FANCE"/>
</dbReference>
<dbReference type="OrthoDB" id="2449818at2759"/>
<dbReference type="CTD" id="2178"/>
<dbReference type="PANTHER" id="PTHR32094:SF5">
    <property type="entry name" value="FANCONI ANEMIA GROUP E PROTEIN"/>
    <property type="match status" value="1"/>
</dbReference>
<dbReference type="RefSeq" id="XP_031421426.1">
    <property type="nucleotide sequence ID" value="XM_031565566.2"/>
</dbReference>
<dbReference type="GeneID" id="105893622"/>
<protein>
    <submittedName>
        <fullName evidence="4">Fanconi anemia group E protein</fullName>
    </submittedName>
</protein>
<dbReference type="Gene3D" id="1.25.40.480">
    <property type="match status" value="1"/>
</dbReference>
<dbReference type="InterPro" id="IPR021025">
    <property type="entry name" value="Fanconi_anaemia_gr_E_prot_C"/>
</dbReference>
<evidence type="ECO:0000313" key="4">
    <source>
        <dbReference type="RefSeq" id="XP_031421426.1"/>
    </source>
</evidence>